<sequence>MDYKKRDKEVKKLKDKYKSDTTLVRKRDYENFVQIKESGKEGKSKLFENYTYRNNKWKCDPITFDDKEYIFCSFIESKFGKSAVLREEDMYHVQVNFWNVTFNNCNFENIYFEASRFWGCKFINCNFSEFGVVFDNCVFRNIEIEYDENKNEHVDINVSTEFESCTFTRTRFRNSTTSNMIFENNTFILSSFTDCEMEDCIFDGNAFYSTIINNSNILNLNIIRIVNANIEFHFTNQEKDTNLHKSIYVSKIDNKYITKGKDDFKILAKMYYTLINYLQSKNLDTDNMSEYRFLYSYYSMLSKQRLNQIWDRISWLICGFGEKIERLFGWFIFFILAPAAGYMISGIKVGESVINYDVIGGTPVGLDKWMEDFGMCLHFSIVTFSTVGYGNIIPDGLGSYIISASQILIGILFIATLTSVTIKKILK</sequence>
<feature type="transmembrane region" description="Helical" evidence="1">
    <location>
        <begin position="327"/>
        <end position="344"/>
    </location>
</feature>
<keyword evidence="1" id="KW-0472">Membrane</keyword>
<dbReference type="Proteomes" id="UP000631418">
    <property type="component" value="Unassembled WGS sequence"/>
</dbReference>
<protein>
    <submittedName>
        <fullName evidence="3">Pentapeptide repeat-containing protein</fullName>
    </submittedName>
</protein>
<comment type="caution">
    <text evidence="3">The sequence shown here is derived from an EMBL/GenBank/DDBJ whole genome shotgun (WGS) entry which is preliminary data.</text>
</comment>
<dbReference type="InterPro" id="IPR013099">
    <property type="entry name" value="K_chnl_dom"/>
</dbReference>
<dbReference type="Gene3D" id="2.160.20.80">
    <property type="entry name" value="E3 ubiquitin-protein ligase SopA"/>
    <property type="match status" value="2"/>
</dbReference>
<gene>
    <name evidence="3" type="ORF">IS491_26825</name>
</gene>
<evidence type="ECO:0000313" key="4">
    <source>
        <dbReference type="Proteomes" id="UP000631418"/>
    </source>
</evidence>
<dbReference type="SUPFAM" id="SSF141571">
    <property type="entry name" value="Pentapeptide repeat-like"/>
    <property type="match status" value="1"/>
</dbReference>
<accession>A0AAE2RWM7</accession>
<dbReference type="AlphaFoldDB" id="A0AAE2RWM7"/>
<name>A0AAE2RWM7_CLOBE</name>
<keyword evidence="1" id="KW-0812">Transmembrane</keyword>
<keyword evidence="1" id="KW-1133">Transmembrane helix</keyword>
<proteinExistence type="predicted"/>
<dbReference type="EMBL" id="JADOEF010000004">
    <property type="protein sequence ID" value="MBF7812206.1"/>
    <property type="molecule type" value="Genomic_DNA"/>
</dbReference>
<dbReference type="RefSeq" id="WP_011968937.1">
    <property type="nucleotide sequence ID" value="NZ_CP073279.1"/>
</dbReference>
<feature type="transmembrane region" description="Helical" evidence="1">
    <location>
        <begin position="375"/>
        <end position="394"/>
    </location>
</feature>
<evidence type="ECO:0000313" key="3">
    <source>
        <dbReference type="EMBL" id="MBF7812206.1"/>
    </source>
</evidence>
<evidence type="ECO:0000256" key="1">
    <source>
        <dbReference type="SAM" id="Phobius"/>
    </source>
</evidence>
<reference evidence="3" key="1">
    <citation type="submission" date="2020-11" db="EMBL/GenBank/DDBJ databases">
        <authorList>
            <person name="Thieme N."/>
            <person name="Liebl W."/>
            <person name="Zverlov V."/>
        </authorList>
    </citation>
    <scope>NUCLEOTIDE SEQUENCE</scope>
    <source>
        <strain evidence="3">NT08</strain>
    </source>
</reference>
<feature type="domain" description="Potassium channel" evidence="2">
    <location>
        <begin position="368"/>
        <end position="425"/>
    </location>
</feature>
<dbReference type="Pfam" id="PF00805">
    <property type="entry name" value="Pentapeptide"/>
    <property type="match status" value="1"/>
</dbReference>
<dbReference type="InterPro" id="IPR001646">
    <property type="entry name" value="5peptide_repeat"/>
</dbReference>
<dbReference type="Pfam" id="PF07885">
    <property type="entry name" value="Ion_trans_2"/>
    <property type="match status" value="1"/>
</dbReference>
<dbReference type="SUPFAM" id="SSF81324">
    <property type="entry name" value="Voltage-gated potassium channels"/>
    <property type="match status" value="1"/>
</dbReference>
<organism evidence="3 4">
    <name type="scientific">Clostridium beijerinckii</name>
    <name type="common">Clostridium MP</name>
    <dbReference type="NCBI Taxonomy" id="1520"/>
    <lineage>
        <taxon>Bacteria</taxon>
        <taxon>Bacillati</taxon>
        <taxon>Bacillota</taxon>
        <taxon>Clostridia</taxon>
        <taxon>Eubacteriales</taxon>
        <taxon>Clostridiaceae</taxon>
        <taxon>Clostridium</taxon>
    </lineage>
</organism>
<feature type="transmembrane region" description="Helical" evidence="1">
    <location>
        <begin position="400"/>
        <end position="422"/>
    </location>
</feature>
<dbReference type="Gene3D" id="1.10.287.70">
    <property type="match status" value="1"/>
</dbReference>
<evidence type="ECO:0000259" key="2">
    <source>
        <dbReference type="Pfam" id="PF07885"/>
    </source>
</evidence>